<dbReference type="Proteomes" id="UP000609726">
    <property type="component" value="Unassembled WGS sequence"/>
</dbReference>
<sequence length="178" mass="19612">MFSMLAPVSNRSSKNAEIRISQQVWGLWSAYNVTYAVEFVAKHRAAAERVAGRLDIPAENILGLAAHECEHGKNRFARDGNGFFSMHSPAPNQTGTLTALKDPKVKMATFGSFEMAAESFEKKYGTGIRGKRDAGEFSRKLVELRFNSGNSRDGGMDGWAKKVEESIGMVKVRMQCSS</sequence>
<dbReference type="EMBL" id="WHJH01000091">
    <property type="protein sequence ID" value="NHZ93772.1"/>
    <property type="molecule type" value="Genomic_DNA"/>
</dbReference>
<reference evidence="1 2" key="1">
    <citation type="submission" date="2019-10" db="EMBL/GenBank/DDBJ databases">
        <title>Taxonomy of Antarctic Massilia spp.: description of Massilia rubra sp. nov., Massilia aquatica sp. nov., Massilia mucilaginosa sp. nov., Massilia frigida sp. nov. isolated from streams, lakes and regoliths.</title>
        <authorList>
            <person name="Holochova P."/>
            <person name="Sedlacek I."/>
            <person name="Kralova S."/>
            <person name="Maslanova I."/>
            <person name="Busse H.-J."/>
            <person name="Stankova E."/>
            <person name="Vrbovska V."/>
            <person name="Kovarovic V."/>
            <person name="Bartak M."/>
            <person name="Svec P."/>
            <person name="Pantucek R."/>
        </authorList>
    </citation>
    <scope>NUCLEOTIDE SEQUENCE [LARGE SCALE GENOMIC DNA]</scope>
    <source>
        <strain evidence="1 2">CCM 8733</strain>
    </source>
</reference>
<dbReference type="Gene3D" id="1.10.530.10">
    <property type="match status" value="1"/>
</dbReference>
<organism evidence="1 2">
    <name type="scientific">Massilia mucilaginosa</name>
    <dbReference type="NCBI Taxonomy" id="2609282"/>
    <lineage>
        <taxon>Bacteria</taxon>
        <taxon>Pseudomonadati</taxon>
        <taxon>Pseudomonadota</taxon>
        <taxon>Betaproteobacteria</taxon>
        <taxon>Burkholderiales</taxon>
        <taxon>Oxalobacteraceae</taxon>
        <taxon>Telluria group</taxon>
        <taxon>Massilia</taxon>
    </lineage>
</organism>
<accession>A0ABX0P3B8</accession>
<name>A0ABX0P3B8_9BURK</name>
<evidence type="ECO:0000313" key="1">
    <source>
        <dbReference type="EMBL" id="NHZ93772.1"/>
    </source>
</evidence>
<protein>
    <recommendedName>
        <fullName evidence="3">Mannosyl-glycoprotein endo-beta-N-acetylglucosamidase-like domain-containing protein</fullName>
    </recommendedName>
</protein>
<evidence type="ECO:0000313" key="2">
    <source>
        <dbReference type="Proteomes" id="UP000609726"/>
    </source>
</evidence>
<gene>
    <name evidence="1" type="ORF">F2P45_32945</name>
</gene>
<proteinExistence type="predicted"/>
<keyword evidence="2" id="KW-1185">Reference proteome</keyword>
<comment type="caution">
    <text evidence="1">The sequence shown here is derived from an EMBL/GenBank/DDBJ whole genome shotgun (WGS) entry which is preliminary data.</text>
</comment>
<evidence type="ECO:0008006" key="3">
    <source>
        <dbReference type="Google" id="ProtNLM"/>
    </source>
</evidence>